<dbReference type="InterPro" id="IPR052709">
    <property type="entry name" value="Transposase-MT_Hybrid"/>
</dbReference>
<accession>A0A2J7Q8Z0</accession>
<dbReference type="PANTHER" id="PTHR46060">
    <property type="entry name" value="MARINER MOS1 TRANSPOSASE-LIKE PROTEIN"/>
    <property type="match status" value="1"/>
</dbReference>
<evidence type="ECO:0000313" key="4">
    <source>
        <dbReference type="Proteomes" id="UP000235965"/>
    </source>
</evidence>
<dbReference type="Proteomes" id="UP000235965">
    <property type="component" value="Unassembled WGS sequence"/>
</dbReference>
<feature type="region of interest" description="Disordered" evidence="1">
    <location>
        <begin position="34"/>
        <end position="54"/>
    </location>
</feature>
<name>A0A2J7Q8Z0_9NEOP</name>
<evidence type="ECO:0000313" key="3">
    <source>
        <dbReference type="EMBL" id="PNF25045.1"/>
    </source>
</evidence>
<sequence>GKTAAETVGMLRQAFNDDALRKSQVYEWFSHFKSGNMSTEDMPRPERPSTGRNDKNIAKIKRAIDEDHRKTIDQLSEETNISWSTVQRILTEGLHMRRVSAKFVRHLLGDDQRENRVNVCRDLKSEVQNDPEFLKRIVTGDESCNNMVIVPHPPYSPDLAPSDFFLFPRMKRSLKGKRFRDVDEVKENTLKALNSIQPQEFQHCFEQWQKRWDKCINAHGQYFEGD</sequence>
<evidence type="ECO:0000259" key="2">
    <source>
        <dbReference type="Pfam" id="PF17906"/>
    </source>
</evidence>
<gene>
    <name evidence="3" type="ORF">B7P43_G06995</name>
</gene>
<comment type="caution">
    <text evidence="3">The sequence shown here is derived from an EMBL/GenBank/DDBJ whole genome shotgun (WGS) entry which is preliminary data.</text>
</comment>
<dbReference type="Gene3D" id="3.30.420.10">
    <property type="entry name" value="Ribonuclease H-like superfamily/Ribonuclease H"/>
    <property type="match status" value="2"/>
</dbReference>
<dbReference type="Gene3D" id="1.10.10.1450">
    <property type="match status" value="1"/>
</dbReference>
<dbReference type="OrthoDB" id="10065579at2759"/>
<dbReference type="Pfam" id="PF17906">
    <property type="entry name" value="HTH_48"/>
    <property type="match status" value="1"/>
</dbReference>
<feature type="non-terminal residue" evidence="3">
    <location>
        <position position="1"/>
    </location>
</feature>
<keyword evidence="4" id="KW-1185">Reference proteome</keyword>
<feature type="compositionally biased region" description="Basic and acidic residues" evidence="1">
    <location>
        <begin position="41"/>
        <end position="54"/>
    </location>
</feature>
<dbReference type="EMBL" id="NEVH01016945">
    <property type="protein sequence ID" value="PNF25045.1"/>
    <property type="molecule type" value="Genomic_DNA"/>
</dbReference>
<dbReference type="GO" id="GO:0003676">
    <property type="term" value="F:nucleic acid binding"/>
    <property type="evidence" value="ECO:0007669"/>
    <property type="project" value="InterPro"/>
</dbReference>
<evidence type="ECO:0000256" key="1">
    <source>
        <dbReference type="SAM" id="MobiDB-lite"/>
    </source>
</evidence>
<dbReference type="InParanoid" id="A0A2J7Q8Z0"/>
<dbReference type="AlphaFoldDB" id="A0A2J7Q8Z0"/>
<organism evidence="3 4">
    <name type="scientific">Cryptotermes secundus</name>
    <dbReference type="NCBI Taxonomy" id="105785"/>
    <lineage>
        <taxon>Eukaryota</taxon>
        <taxon>Metazoa</taxon>
        <taxon>Ecdysozoa</taxon>
        <taxon>Arthropoda</taxon>
        <taxon>Hexapoda</taxon>
        <taxon>Insecta</taxon>
        <taxon>Pterygota</taxon>
        <taxon>Neoptera</taxon>
        <taxon>Polyneoptera</taxon>
        <taxon>Dictyoptera</taxon>
        <taxon>Blattodea</taxon>
        <taxon>Blattoidea</taxon>
        <taxon>Termitoidae</taxon>
        <taxon>Kalotermitidae</taxon>
        <taxon>Cryptotermitinae</taxon>
        <taxon>Cryptotermes</taxon>
    </lineage>
</organism>
<protein>
    <recommendedName>
        <fullName evidence="2">Mos1 transposase HTH domain-containing protein</fullName>
    </recommendedName>
</protein>
<feature type="domain" description="Mos1 transposase HTH" evidence="2">
    <location>
        <begin position="1"/>
        <end position="36"/>
    </location>
</feature>
<proteinExistence type="predicted"/>
<dbReference type="InterPro" id="IPR041426">
    <property type="entry name" value="Mos1_HTH"/>
</dbReference>
<dbReference type="InterPro" id="IPR036397">
    <property type="entry name" value="RNaseH_sf"/>
</dbReference>
<dbReference type="PANTHER" id="PTHR46060:SF1">
    <property type="entry name" value="MARINER MOS1 TRANSPOSASE-LIKE PROTEIN"/>
    <property type="match status" value="1"/>
</dbReference>
<reference evidence="3 4" key="1">
    <citation type="submission" date="2017-12" db="EMBL/GenBank/DDBJ databases">
        <title>Hemimetabolous genomes reveal molecular basis of termite eusociality.</title>
        <authorList>
            <person name="Harrison M.C."/>
            <person name="Jongepier E."/>
            <person name="Robertson H.M."/>
            <person name="Arning N."/>
            <person name="Bitard-Feildel T."/>
            <person name="Chao H."/>
            <person name="Childers C.P."/>
            <person name="Dinh H."/>
            <person name="Doddapaneni H."/>
            <person name="Dugan S."/>
            <person name="Gowin J."/>
            <person name="Greiner C."/>
            <person name="Han Y."/>
            <person name="Hu H."/>
            <person name="Hughes D.S.T."/>
            <person name="Huylmans A.-K."/>
            <person name="Kemena C."/>
            <person name="Kremer L.P.M."/>
            <person name="Lee S.L."/>
            <person name="Lopez-Ezquerra A."/>
            <person name="Mallet L."/>
            <person name="Monroy-Kuhn J.M."/>
            <person name="Moser A."/>
            <person name="Murali S.C."/>
            <person name="Muzny D.M."/>
            <person name="Otani S."/>
            <person name="Piulachs M.-D."/>
            <person name="Poelchau M."/>
            <person name="Qu J."/>
            <person name="Schaub F."/>
            <person name="Wada-Katsumata A."/>
            <person name="Worley K.C."/>
            <person name="Xie Q."/>
            <person name="Ylla G."/>
            <person name="Poulsen M."/>
            <person name="Gibbs R.A."/>
            <person name="Schal C."/>
            <person name="Richards S."/>
            <person name="Belles X."/>
            <person name="Korb J."/>
            <person name="Bornberg-Bauer E."/>
        </authorList>
    </citation>
    <scope>NUCLEOTIDE SEQUENCE [LARGE SCALE GENOMIC DNA]</scope>
    <source>
        <tissue evidence="3">Whole body</tissue>
    </source>
</reference>